<dbReference type="EMBL" id="CP002521">
    <property type="protein sequence ID" value="ADX45653.1"/>
    <property type="molecule type" value="Genomic_DNA"/>
</dbReference>
<evidence type="ECO:0000313" key="3">
    <source>
        <dbReference type="Proteomes" id="UP000002482"/>
    </source>
</evidence>
<dbReference type="GeneID" id="34237312"/>
<reference evidence="2" key="1">
    <citation type="submission" date="2011-02" db="EMBL/GenBank/DDBJ databases">
        <title>Complete sequence of Acidovorax avenae subsp. avenae ATCC 19860.</title>
        <authorList>
            <consortium name="US DOE Joint Genome Institute"/>
            <person name="Lucas S."/>
            <person name="Copeland A."/>
            <person name="Lapidus A."/>
            <person name="Cheng J.-F."/>
            <person name="Goodwin L."/>
            <person name="Pitluck S."/>
            <person name="Chertkov O."/>
            <person name="Held B."/>
            <person name="Detter J.C."/>
            <person name="Han C."/>
            <person name="Tapia R."/>
            <person name="Land M."/>
            <person name="Hauser L."/>
            <person name="Kyrpides N."/>
            <person name="Ivanova N."/>
            <person name="Ovchinnikova G."/>
            <person name="Pagani I."/>
            <person name="Gordon S."/>
            <person name="Woyke T."/>
        </authorList>
    </citation>
    <scope>NUCLEOTIDE SEQUENCE</scope>
    <source>
        <strain evidence="2">ATCC 19860</strain>
    </source>
</reference>
<evidence type="ECO:0000313" key="2">
    <source>
        <dbReference type="EMBL" id="ADX45653.1"/>
    </source>
</evidence>
<protein>
    <recommendedName>
        <fullName evidence="4">DUF1631 domain-containing protein</fullName>
    </recommendedName>
</protein>
<organism evidence="2 3">
    <name type="scientific">Paracidovorax avenae (strain ATCC 19860 / DSM 7227 / CCUG 15838 / JCM 20985 / LMG 2117 / NCPPB 1011)</name>
    <name type="common">Acidovorax avenae</name>
    <dbReference type="NCBI Taxonomy" id="643561"/>
    <lineage>
        <taxon>Bacteria</taxon>
        <taxon>Pseudomonadati</taxon>
        <taxon>Pseudomonadota</taxon>
        <taxon>Betaproteobacteria</taxon>
        <taxon>Burkholderiales</taxon>
        <taxon>Comamonadaceae</taxon>
        <taxon>Paracidovorax</taxon>
    </lineage>
</organism>
<sequence length="800" mass="84047">MSAIAPTARSAFRACVVAAIRDGEAMMEALVAQTRDALEAEAPLAREPRRRDALEGAGALLAQHAPALVRGFPMALLEIFAGAEPDARARPSEPAGLDFGELSLMDEAEVMAQVELSRAQQVALHATEAVLAELDALVSAAQGLPSVRPDRNPLRPENYIRALQQVVGTTGVSSDVRTLWMAPLRNALGTQLQGAYRSAAARLREDGVQPVGYAVAGHAAGRGAAAGRWQGPASAQVDGGQGGAWGTGYGPVPGLGDVHPAQGGWRGPVTDWSGMAGAPLQPSRPAVLAPEAEEALLTVAMLRQMLAQPMGALATPVAAGVPAHLALAAHPGGLDGLPVAGLPLAAPPDGGLAAAAAEAMEDIAELERIVGRLSGSLPAPLAAMGPATAHPGRAAVPIAPPAAGPAGAPARSRSRTASEVVSRMMDNIAQDDRLLAPVQRSLQNLRPALQRLVRHDPRFFTDERHPARRLLDALTQRALSFDSEDAHDFSGFARLMERAVESVTSGDTRSADTFAAALAGLEAGWSEQDRRHREREESARAVAHELKRREELSRRVSQDIRALARTEDVPPDIVEFAAGPWADVVARAQADRPGEDDPGGYLAVVPELFWLAQPDLAARAPERLAPVVTRILGALRGGLDSVGHDEGMTAAILERVATLHQAAAEQAAARAGEAEDSGMPQTGHSLLEPEESEEPERPGEAGEDRAVEAATPTDRANGSGDELSIGTWVELTTNHRAVHTQLTWASPHHTLFLFTAPDGSTQSMTRRVRDKLMAEGALRVLPGPPGKIRPARGGSRKPVR</sequence>
<proteinExistence type="predicted"/>
<accession>F0Q5M5</accession>
<dbReference type="RefSeq" id="WP_013594172.1">
    <property type="nucleotide sequence ID" value="NC_015138.1"/>
</dbReference>
<feature type="compositionally biased region" description="Basic and acidic residues" evidence="1">
    <location>
        <begin position="695"/>
        <end position="707"/>
    </location>
</feature>
<evidence type="ECO:0008006" key="4">
    <source>
        <dbReference type="Google" id="ProtNLM"/>
    </source>
</evidence>
<dbReference type="AlphaFoldDB" id="F0Q5M5"/>
<dbReference type="InterPro" id="IPR012434">
    <property type="entry name" value="DUF1631"/>
</dbReference>
<dbReference type="KEGG" id="aaa:Acav_1735"/>
<dbReference type="HOGENOM" id="CLU_391673_0_0_4"/>
<dbReference type="OrthoDB" id="6188167at2"/>
<evidence type="ECO:0000256" key="1">
    <source>
        <dbReference type="SAM" id="MobiDB-lite"/>
    </source>
</evidence>
<dbReference type="Proteomes" id="UP000002482">
    <property type="component" value="Chromosome"/>
</dbReference>
<feature type="region of interest" description="Disordered" evidence="1">
    <location>
        <begin position="664"/>
        <end position="721"/>
    </location>
</feature>
<dbReference type="Pfam" id="PF07793">
    <property type="entry name" value="DUF1631"/>
    <property type="match status" value="1"/>
</dbReference>
<keyword evidence="3" id="KW-1185">Reference proteome</keyword>
<name>F0Q5M5_PARA1</name>
<gene>
    <name evidence="2" type="ordered locus">Acav_1735</name>
</gene>
<feature type="region of interest" description="Disordered" evidence="1">
    <location>
        <begin position="779"/>
        <end position="800"/>
    </location>
</feature>